<gene>
    <name evidence="2" type="ORF">Lrub_2070</name>
</gene>
<feature type="region of interest" description="Disordered" evidence="1">
    <location>
        <begin position="358"/>
        <end position="385"/>
    </location>
</feature>
<dbReference type="OrthoDB" id="5651580at2"/>
<evidence type="ECO:0000256" key="1">
    <source>
        <dbReference type="SAM" id="MobiDB-lite"/>
    </source>
</evidence>
<dbReference type="STRING" id="458.Lrub_2070"/>
<dbReference type="Proteomes" id="UP000054608">
    <property type="component" value="Unassembled WGS sequence"/>
</dbReference>
<reference evidence="2 3" key="1">
    <citation type="submission" date="2015-11" db="EMBL/GenBank/DDBJ databases">
        <title>Genomic analysis of 38 Legionella species identifies large and diverse effector repertoires.</title>
        <authorList>
            <person name="Burstein D."/>
            <person name="Amaro F."/>
            <person name="Zusman T."/>
            <person name="Lifshitz Z."/>
            <person name="Cohen O."/>
            <person name="Gilbert J.A."/>
            <person name="Pupko T."/>
            <person name="Shuman H.A."/>
            <person name="Segal G."/>
        </authorList>
    </citation>
    <scope>NUCLEOTIDE SEQUENCE [LARGE SCALE GENOMIC DNA]</scope>
    <source>
        <strain evidence="2 3">WA-270A-C2</strain>
    </source>
</reference>
<name>A0A0W0XRE6_9GAMM</name>
<organism evidence="2 3">
    <name type="scientific">Legionella rubrilucens</name>
    <dbReference type="NCBI Taxonomy" id="458"/>
    <lineage>
        <taxon>Bacteria</taxon>
        <taxon>Pseudomonadati</taxon>
        <taxon>Pseudomonadota</taxon>
        <taxon>Gammaproteobacteria</taxon>
        <taxon>Legionellales</taxon>
        <taxon>Legionellaceae</taxon>
        <taxon>Legionella</taxon>
    </lineage>
</organism>
<dbReference type="PATRIC" id="fig|458.5.peg.2161"/>
<dbReference type="EMBL" id="LNYT01000020">
    <property type="protein sequence ID" value="KTD47148.1"/>
    <property type="molecule type" value="Genomic_DNA"/>
</dbReference>
<sequence length="495" mass="56368">MRRFSKPSVGDEAVFLNRIKEGIRKGSIIKDEEESEKEYSNFLSAKAIILAYDSVTEIPEKLAEARIAFVHSLFTMSDTRFEQAAKTLPDWGDILSAKHRQTLRELINTKAVNHPHAARAERLFLATEERIQYYRKKYDDFIAERRKEIETNNQRSQIQFLLLEYAASGMDKCLNMSVAEPSEVKLTRATRYLKDTQGIELHPLQFRDNLQSYGANLVNFYDLLNSARKSVADYYPPEYQKEFEVFYKAQEERLFPDPRMARSIAAVKIVAAYQENKIDPAHPDYPFLCKEIESCLESTPLEVCLAYIKKKDEPAEAYFKESLGTLYQLIREYHDNTVPCTVHPDKLARSFQSLATLTKKSPPPFLNQRPGNNSTPPRRDAEATAAVKNAPLIVEKTPESEKLMPVAKTTSLLNLEQKRKPLPPLPKSYSANDVVTTITPAPDSQSGHPEKSSAQYANSNMHFFQKKKMLAEFFAKNPPPAIPSRSGMGSGHYEK</sequence>
<dbReference type="AlphaFoldDB" id="A0A0W0XRE6"/>
<accession>A0A0W0XRE6</accession>
<dbReference type="RefSeq" id="WP_133134037.1">
    <property type="nucleotide sequence ID" value="NZ_CAAAIN010000002.1"/>
</dbReference>
<keyword evidence="3" id="KW-1185">Reference proteome</keyword>
<comment type="caution">
    <text evidence="2">The sequence shown here is derived from an EMBL/GenBank/DDBJ whole genome shotgun (WGS) entry which is preliminary data.</text>
</comment>
<evidence type="ECO:0000313" key="2">
    <source>
        <dbReference type="EMBL" id="KTD47148.1"/>
    </source>
</evidence>
<evidence type="ECO:0000313" key="3">
    <source>
        <dbReference type="Proteomes" id="UP000054608"/>
    </source>
</evidence>
<proteinExistence type="predicted"/>
<feature type="region of interest" description="Disordered" evidence="1">
    <location>
        <begin position="475"/>
        <end position="495"/>
    </location>
</feature>
<protein>
    <submittedName>
        <fullName evidence="2">Uncharacterized protein</fullName>
    </submittedName>
</protein>